<dbReference type="Proteomes" id="UP000182798">
    <property type="component" value="Unassembled WGS sequence"/>
</dbReference>
<accession>A0A1J5U8M6</accession>
<evidence type="ECO:0000259" key="1">
    <source>
        <dbReference type="Pfam" id="PF18228"/>
    </source>
</evidence>
<sequence>MLCVNFETAMVNQEFKGFIQIDDFYESFISSTFISKDKYMKQWKEGMELIKFENKSMIIVDYYGHDNKFEFCGVWWLLYKTKQKIMILNGWIPKTINGEKFSFDNWKNFIPDYEEYSNGGKTSEWVINLPPKPKVKQDSDKICLETLSRKRWPSPRGYYPFIE</sequence>
<dbReference type="Gene3D" id="3.30.2450.20">
    <property type="match status" value="1"/>
</dbReference>
<evidence type="ECO:0000313" key="3">
    <source>
        <dbReference type="Proteomes" id="UP000182798"/>
    </source>
</evidence>
<dbReference type="Pfam" id="PF18228">
    <property type="entry name" value="CdiI_N"/>
    <property type="match status" value="1"/>
</dbReference>
<protein>
    <recommendedName>
        <fullName evidence="1">CdiI C-terminal domain-containing protein</fullName>
    </recommendedName>
</protein>
<organism evidence="2 3">
    <name type="scientific">Bathymodiolus thermophilus thioautotrophic gill symbiont</name>
    <dbReference type="NCBI Taxonomy" id="2360"/>
    <lineage>
        <taxon>Bacteria</taxon>
        <taxon>Pseudomonadati</taxon>
        <taxon>Pseudomonadota</taxon>
        <taxon>Gammaproteobacteria</taxon>
        <taxon>sulfur-oxidizing symbionts</taxon>
    </lineage>
</organism>
<dbReference type="InterPro" id="IPR040509">
    <property type="entry name" value="CdiI_C"/>
</dbReference>
<gene>
    <name evidence="2" type="ORF">BGC33_04405</name>
</gene>
<reference evidence="3" key="1">
    <citation type="submission" date="2016-09" db="EMBL/GenBank/DDBJ databases">
        <title>Genome Sequence of Bathymodiolus thermophilus sulfur-oxidizing gill endosymbiont.</title>
        <authorList>
            <person name="Ponnudurai R."/>
            <person name="Kleiner M."/>
            <person name="Sayavedra L."/>
            <person name="Thuermer A."/>
            <person name="Felbeck H."/>
            <person name="Schlueter R."/>
            <person name="Schweder T."/>
            <person name="Markert S."/>
        </authorList>
    </citation>
    <scope>NUCLEOTIDE SEQUENCE [LARGE SCALE GENOMIC DNA]</scope>
    <source>
        <strain evidence="3">BAT/CrabSpa'14</strain>
    </source>
</reference>
<evidence type="ECO:0000313" key="2">
    <source>
        <dbReference type="EMBL" id="OIR24729.1"/>
    </source>
</evidence>
<dbReference type="EMBL" id="MIQH01000537">
    <property type="protein sequence ID" value="OIR24729.1"/>
    <property type="molecule type" value="Genomic_DNA"/>
</dbReference>
<dbReference type="AlphaFoldDB" id="A0A1J5U8M6"/>
<proteinExistence type="predicted"/>
<name>A0A1J5U8M6_9GAMM</name>
<dbReference type="RefSeq" id="WP_071564276.1">
    <property type="nucleotide sequence ID" value="NZ_MIQH01000537.1"/>
</dbReference>
<dbReference type="InterPro" id="IPR053755">
    <property type="entry name" value="CDI_immunity_sf"/>
</dbReference>
<feature type="domain" description="CdiI C-terminal" evidence="1">
    <location>
        <begin position="32"/>
        <end position="129"/>
    </location>
</feature>
<comment type="caution">
    <text evidence="2">The sequence shown here is derived from an EMBL/GenBank/DDBJ whole genome shotgun (WGS) entry which is preliminary data.</text>
</comment>